<protein>
    <submittedName>
        <fullName evidence="2">Uncharacterized protein</fullName>
    </submittedName>
</protein>
<reference evidence="2 3" key="1">
    <citation type="submission" date="2015-07" db="EMBL/GenBank/DDBJ databases">
        <title>The genome of Pseudoloma neurophilia, a relevant intracellular parasite of the zebrafish.</title>
        <authorList>
            <person name="Ndikumana S."/>
            <person name="Pelin A."/>
            <person name="Sanders J."/>
            <person name="Corradi N."/>
        </authorList>
    </citation>
    <scope>NUCLEOTIDE SEQUENCE [LARGE SCALE GENOMIC DNA]</scope>
    <source>
        <strain evidence="2 3">MK1</strain>
    </source>
</reference>
<feature type="region of interest" description="Disordered" evidence="1">
    <location>
        <begin position="122"/>
        <end position="188"/>
    </location>
</feature>
<comment type="caution">
    <text evidence="2">The sequence shown here is derived from an EMBL/GenBank/DDBJ whole genome shotgun (WGS) entry which is preliminary data.</text>
</comment>
<gene>
    <name evidence="2" type="ORF">M153_7140002402</name>
</gene>
<name>A0A0R0LW88_9MICR</name>
<dbReference type="AlphaFoldDB" id="A0A0R0LW88"/>
<sequence length="225" mass="26056">MVLNVAMRINRKIFLISSKSMILFVFFEKNTIFKPKTHKVQQKKPLMSREKQLQISKIYEQLAKKYKAEPRKLNFNCDLSEQLYDLMKKIRKTAQNNLFNYQRSMVDESTDDFVLLNSENESYENYESESSEEIHSEDENEFSSESSAEEIKAVVSSSDSNDDSGSNEETKTPKKKNAAIKLQGKEINPNLMTASEIISCLEKPTASEFEMSDEIESDYLEHLKD</sequence>
<feature type="compositionally biased region" description="Acidic residues" evidence="1">
    <location>
        <begin position="122"/>
        <end position="142"/>
    </location>
</feature>
<organism evidence="2 3">
    <name type="scientific">Pseudoloma neurophilia</name>
    <dbReference type="NCBI Taxonomy" id="146866"/>
    <lineage>
        <taxon>Eukaryota</taxon>
        <taxon>Fungi</taxon>
        <taxon>Fungi incertae sedis</taxon>
        <taxon>Microsporidia</taxon>
        <taxon>Pseudoloma</taxon>
    </lineage>
</organism>
<keyword evidence="3" id="KW-1185">Reference proteome</keyword>
<evidence type="ECO:0000313" key="2">
    <source>
        <dbReference type="EMBL" id="KRH93622.1"/>
    </source>
</evidence>
<accession>A0A0R0LW88</accession>
<dbReference type="EMBL" id="LGUB01000275">
    <property type="protein sequence ID" value="KRH93622.1"/>
    <property type="molecule type" value="Genomic_DNA"/>
</dbReference>
<proteinExistence type="predicted"/>
<evidence type="ECO:0000256" key="1">
    <source>
        <dbReference type="SAM" id="MobiDB-lite"/>
    </source>
</evidence>
<dbReference type="Proteomes" id="UP000051530">
    <property type="component" value="Unassembled WGS sequence"/>
</dbReference>
<evidence type="ECO:0000313" key="3">
    <source>
        <dbReference type="Proteomes" id="UP000051530"/>
    </source>
</evidence>
<dbReference type="VEuPathDB" id="MicrosporidiaDB:M153_7140002402"/>